<protein>
    <recommendedName>
        <fullName evidence="5">Heavy metal translocating P-type ATPase</fullName>
    </recommendedName>
</protein>
<proteinExistence type="predicted"/>
<accession>A0A150RU59</accession>
<dbReference type="GO" id="GO:0055070">
    <property type="term" value="P:copper ion homeostasis"/>
    <property type="evidence" value="ECO:0007669"/>
    <property type="project" value="TreeGrafter"/>
</dbReference>
<dbReference type="GO" id="GO:0005507">
    <property type="term" value="F:copper ion binding"/>
    <property type="evidence" value="ECO:0007669"/>
    <property type="project" value="TreeGrafter"/>
</dbReference>
<evidence type="ECO:0000256" key="1">
    <source>
        <dbReference type="ARBA" id="ARBA00022967"/>
    </source>
</evidence>
<sequence length="114" mass="11751">DGINDAPALAGADVGVALGSGTDIAVASADVALLRGGIAGLPTALALARATLRTIRQNLFWAFVYNVIGIPIAAGLLYPLTGWLLSPVARERGDVAVERVGARQLAQAPRLRPR</sequence>
<keyword evidence="2" id="KW-0472">Membrane</keyword>
<keyword evidence="2" id="KW-1133">Transmembrane helix</keyword>
<dbReference type="AlphaFoldDB" id="A0A150RU59"/>
<comment type="caution">
    <text evidence="3">The sequence shown here is derived from an EMBL/GenBank/DDBJ whole genome shotgun (WGS) entry which is preliminary data.</text>
</comment>
<name>A0A150RU59_SORCE</name>
<gene>
    <name evidence="3" type="ORF">BE17_02010</name>
</gene>
<evidence type="ECO:0008006" key="5">
    <source>
        <dbReference type="Google" id="ProtNLM"/>
    </source>
</evidence>
<evidence type="ECO:0000256" key="2">
    <source>
        <dbReference type="SAM" id="Phobius"/>
    </source>
</evidence>
<dbReference type="GO" id="GO:0016020">
    <property type="term" value="C:membrane"/>
    <property type="evidence" value="ECO:0007669"/>
    <property type="project" value="TreeGrafter"/>
</dbReference>
<keyword evidence="1" id="KW-1278">Translocase</keyword>
<dbReference type="PANTHER" id="PTHR43520:SF8">
    <property type="entry name" value="P-TYPE CU(+) TRANSPORTER"/>
    <property type="match status" value="1"/>
</dbReference>
<keyword evidence="2" id="KW-0812">Transmembrane</keyword>
<dbReference type="Proteomes" id="UP000075635">
    <property type="component" value="Unassembled WGS sequence"/>
</dbReference>
<dbReference type="SUPFAM" id="SSF56784">
    <property type="entry name" value="HAD-like"/>
    <property type="match status" value="1"/>
</dbReference>
<evidence type="ECO:0000313" key="3">
    <source>
        <dbReference type="EMBL" id="KYF83711.1"/>
    </source>
</evidence>
<feature type="non-terminal residue" evidence="3">
    <location>
        <position position="1"/>
    </location>
</feature>
<organism evidence="3 4">
    <name type="scientific">Sorangium cellulosum</name>
    <name type="common">Polyangium cellulosum</name>
    <dbReference type="NCBI Taxonomy" id="56"/>
    <lineage>
        <taxon>Bacteria</taxon>
        <taxon>Pseudomonadati</taxon>
        <taxon>Myxococcota</taxon>
        <taxon>Polyangia</taxon>
        <taxon>Polyangiales</taxon>
        <taxon>Polyangiaceae</taxon>
        <taxon>Sorangium</taxon>
    </lineage>
</organism>
<dbReference type="EMBL" id="JEMB01002062">
    <property type="protein sequence ID" value="KYF83711.1"/>
    <property type="molecule type" value="Genomic_DNA"/>
</dbReference>
<dbReference type="InterPro" id="IPR023214">
    <property type="entry name" value="HAD_sf"/>
</dbReference>
<dbReference type="PANTHER" id="PTHR43520">
    <property type="entry name" value="ATP7, ISOFORM B"/>
    <property type="match status" value="1"/>
</dbReference>
<evidence type="ECO:0000313" key="4">
    <source>
        <dbReference type="Proteomes" id="UP000075635"/>
    </source>
</evidence>
<dbReference type="Gene3D" id="3.40.50.1000">
    <property type="entry name" value="HAD superfamily/HAD-like"/>
    <property type="match status" value="1"/>
</dbReference>
<dbReference type="GO" id="GO:0043682">
    <property type="term" value="F:P-type divalent copper transporter activity"/>
    <property type="evidence" value="ECO:0007669"/>
    <property type="project" value="TreeGrafter"/>
</dbReference>
<reference evidence="3 4" key="1">
    <citation type="submission" date="2014-02" db="EMBL/GenBank/DDBJ databases">
        <title>The small core and large imbalanced accessory genome model reveals a collaborative survival strategy of Sorangium cellulosum strains in nature.</title>
        <authorList>
            <person name="Han K."/>
            <person name="Peng R."/>
            <person name="Blom J."/>
            <person name="Li Y.-Z."/>
        </authorList>
    </citation>
    <scope>NUCLEOTIDE SEQUENCE [LARGE SCALE GENOMIC DNA]</scope>
    <source>
        <strain evidence="3 4">So0011-07</strain>
    </source>
</reference>
<feature type="transmembrane region" description="Helical" evidence="2">
    <location>
        <begin position="59"/>
        <end position="78"/>
    </location>
</feature>
<dbReference type="InterPro" id="IPR036412">
    <property type="entry name" value="HAD-like_sf"/>
</dbReference>